<reference evidence="6 7" key="1">
    <citation type="journal article" date="2016" name="Front. Microbiol.">
        <title>Single-Cell (Meta-)Genomics of a Dimorphic Candidatus Thiomargarita nelsonii Reveals Genomic Plasticity.</title>
        <authorList>
            <person name="Flood B.E."/>
            <person name="Fliss P."/>
            <person name="Jones D.S."/>
            <person name="Dick G.J."/>
            <person name="Jain S."/>
            <person name="Kaster A.K."/>
            <person name="Winkel M."/>
            <person name="Mussmann M."/>
            <person name="Bailey J."/>
        </authorList>
    </citation>
    <scope>NUCLEOTIDE SEQUENCE [LARGE SCALE GENOMIC DNA]</scope>
    <source>
        <strain evidence="6">Hydrate Ridge</strain>
    </source>
</reference>
<dbReference type="GO" id="GO:0020037">
    <property type="term" value="F:heme binding"/>
    <property type="evidence" value="ECO:0007669"/>
    <property type="project" value="InterPro"/>
</dbReference>
<keyword evidence="1 4" id="KW-0349">Heme</keyword>
<evidence type="ECO:0000313" key="7">
    <source>
        <dbReference type="Proteomes" id="UP000030428"/>
    </source>
</evidence>
<keyword evidence="7" id="KW-1185">Reference proteome</keyword>
<keyword evidence="3 4" id="KW-0408">Iron</keyword>
<dbReference type="Gene3D" id="1.10.760.10">
    <property type="entry name" value="Cytochrome c-like domain"/>
    <property type="match status" value="1"/>
</dbReference>
<dbReference type="GO" id="GO:0046872">
    <property type="term" value="F:metal ion binding"/>
    <property type="evidence" value="ECO:0007669"/>
    <property type="project" value="UniProtKB-KW"/>
</dbReference>
<dbReference type="Pfam" id="PF13442">
    <property type="entry name" value="Cytochrome_CBB3"/>
    <property type="match status" value="1"/>
</dbReference>
<sequence>MNQSGAMQSETNRTGEIYTGFMTGDDDGDGIPSASGGKSHGRYGIAPLIASKVVINVGGSKNRGFRNIQGERHNPNSYNRVRMKYKRQSKQQQRAIIVSLKEPQVPGLVERQPMVREDGTTIPLQPTKPITVGLGTVLNLSGRQIFEANCSKCHGQHGEGIDGLPLERAMNWPHAAMAAFATNGIFNGFMPPWGVGNGDEAGGTLTQAEINKIVDYVQSETFKRNYEKAQNGEVVPGALPKDVWFYLSRENAKAKGKKISNGQDAQRYFAKHASPAKIKAKFWENLRRLKPDAELSLDDREALLRYYSRNN</sequence>
<dbReference type="Proteomes" id="UP000030428">
    <property type="component" value="Unassembled WGS sequence"/>
</dbReference>
<proteinExistence type="predicted"/>
<name>A0A4E0QLN9_9GAMM</name>
<keyword evidence="2 4" id="KW-0479">Metal-binding</keyword>
<evidence type="ECO:0000259" key="5">
    <source>
        <dbReference type="PROSITE" id="PS51007"/>
    </source>
</evidence>
<dbReference type="EMBL" id="JSZA02000184">
    <property type="protein sequence ID" value="TGO02223.1"/>
    <property type="molecule type" value="Genomic_DNA"/>
</dbReference>
<dbReference type="SUPFAM" id="SSF46626">
    <property type="entry name" value="Cytochrome c"/>
    <property type="match status" value="1"/>
</dbReference>
<feature type="domain" description="Cytochrome c" evidence="5">
    <location>
        <begin position="137"/>
        <end position="221"/>
    </location>
</feature>
<evidence type="ECO:0000313" key="6">
    <source>
        <dbReference type="EMBL" id="TGO02223.1"/>
    </source>
</evidence>
<dbReference type="GO" id="GO:0009055">
    <property type="term" value="F:electron transfer activity"/>
    <property type="evidence" value="ECO:0007669"/>
    <property type="project" value="InterPro"/>
</dbReference>
<dbReference type="PROSITE" id="PS51007">
    <property type="entry name" value="CYTC"/>
    <property type="match status" value="1"/>
</dbReference>
<organism evidence="6 7">
    <name type="scientific">Candidatus Thiomargarita nelsonii</name>
    <dbReference type="NCBI Taxonomy" id="1003181"/>
    <lineage>
        <taxon>Bacteria</taxon>
        <taxon>Pseudomonadati</taxon>
        <taxon>Pseudomonadota</taxon>
        <taxon>Gammaproteobacteria</taxon>
        <taxon>Thiotrichales</taxon>
        <taxon>Thiotrichaceae</taxon>
        <taxon>Thiomargarita</taxon>
    </lineage>
</organism>
<accession>A0A4E0QLN9</accession>
<gene>
    <name evidence="6" type="ORF">PN36_28415</name>
</gene>
<dbReference type="InterPro" id="IPR009056">
    <property type="entry name" value="Cyt_c-like_dom"/>
</dbReference>
<protein>
    <recommendedName>
        <fullName evidence="5">Cytochrome c domain-containing protein</fullName>
    </recommendedName>
</protein>
<evidence type="ECO:0000256" key="4">
    <source>
        <dbReference type="PROSITE-ProRule" id="PRU00433"/>
    </source>
</evidence>
<evidence type="ECO:0000256" key="2">
    <source>
        <dbReference type="ARBA" id="ARBA00022723"/>
    </source>
</evidence>
<dbReference type="InterPro" id="IPR036909">
    <property type="entry name" value="Cyt_c-like_dom_sf"/>
</dbReference>
<dbReference type="AlphaFoldDB" id="A0A4E0QLN9"/>
<evidence type="ECO:0000256" key="1">
    <source>
        <dbReference type="ARBA" id="ARBA00022617"/>
    </source>
</evidence>
<comment type="caution">
    <text evidence="6">The sequence shown here is derived from an EMBL/GenBank/DDBJ whole genome shotgun (WGS) entry which is preliminary data.</text>
</comment>
<evidence type="ECO:0000256" key="3">
    <source>
        <dbReference type="ARBA" id="ARBA00023004"/>
    </source>
</evidence>